<dbReference type="PROSITE" id="PS01187">
    <property type="entry name" value="EGF_CA"/>
    <property type="match status" value="2"/>
</dbReference>
<dbReference type="OrthoDB" id="14563at2759"/>
<dbReference type="Gene3D" id="2.10.25.10">
    <property type="entry name" value="Laminin"/>
    <property type="match status" value="4"/>
</dbReference>
<evidence type="ECO:0000259" key="14">
    <source>
        <dbReference type="PROSITE" id="PS51236"/>
    </source>
</evidence>
<dbReference type="Pfam" id="PF02412">
    <property type="entry name" value="TSP_3"/>
    <property type="match status" value="5"/>
</dbReference>
<dbReference type="PROSITE" id="PS51234">
    <property type="entry name" value="TSP3"/>
    <property type="match status" value="3"/>
</dbReference>
<dbReference type="GO" id="GO:0007155">
    <property type="term" value="P:cell adhesion"/>
    <property type="evidence" value="ECO:0007669"/>
    <property type="project" value="UniProtKB-KW"/>
</dbReference>
<dbReference type="Gene3D" id="2.60.120.200">
    <property type="match status" value="2"/>
</dbReference>
<dbReference type="PANTHER" id="PTHR10199">
    <property type="entry name" value="THROMBOSPONDIN"/>
    <property type="match status" value="1"/>
</dbReference>
<sequence length="989" mass="109965">MKMAFLRSLPVLLSIVSMTTAMYELDVFETVRLLEGPNERYNGVSFIEEESTSGGTGPAYHFNGEEVTTIFKARESNAIRIMAKELKKKDDFFITMRLNLFHGHSGVLFGIYAVEPEERIYFELTYDGSTSVDRLIVRYTINDIRQYKVFTVPFVDGEWHSFLLHFAGLRKKNTIATLYIDCEEIDEVDLNEKLSRIFTKKNIPQAELRFGASGELGLEQLHLKGAVQNPKMIFGGTMNDVQDCYNFLSEEPMSEVTFASHAALIESISSLTDAVILLQQQMKLQNAELRQLGQTLEECACTVKPQNKGPIVKITCADEPCFPGVPCIDTEVTNGTDIIHEVECGPCPTGYRGNGIECEDINECKEADPCFVNVTCENTEPGFTCHHCPPGYRGVAIEGIGLEAARNTKQPCTDINECEFPGTCTPNSLCSNYPGFYECGECLPGYSGSQEEGCYPDRMCPDGSINTCHEHADCNILRGGIKVCECKVGWAGNGTICGRDKDIDGFPDFELPCEEDSCRQDNCPEIPNSGQENVDGDAYGDVCDDDIDNDGVLNFPDNCPYVPNPFQNGTEYDDLEDDAVGGACDNCPTTFNPGQVDTDGDGIGNECDDDIDNDNVYNELDNCVFDPNPSQEDQDGDGLGDACDNCPFHFNPDQADSDNDLLGDVCDTNRDRDGDGVQDNLDNCPSIPNFPQLDTDKDGLGDVCDDDDDNDGIADVYDNCRIIYNPDQIDRDGNGQGDECEDFDKDGYPDNLDVCPENPHIHTTDLRTFQTVVLDPEGTEQVDPRWIVFDEGKQIMQTINSDPGLAISYQAFSGVDFEGTFFVNTLTDDDYAGFIFSYQDSGSFYVLMWKQADQTYWRGSPFRAFGESGFQLKVVKSKSGPGVMMRNALWHTGTTRGQVKLLWKDPRNVGWKDRTAYRWKVMHRPSIGLIRVRLFEADSLVADSGYLIDTTMRGGRLGLFCFSQENVIWARMSYRCNDEIPSDALLVSG</sequence>
<dbReference type="FunFam" id="4.10.1080.10:FF:000004">
    <property type="entry name" value="Cartilage oligomeric matrix protein"/>
    <property type="match status" value="1"/>
</dbReference>
<dbReference type="SUPFAM" id="SSF57196">
    <property type="entry name" value="EGF/Laminin"/>
    <property type="match status" value="1"/>
</dbReference>
<evidence type="ECO:0000256" key="4">
    <source>
        <dbReference type="ARBA" id="ARBA00022737"/>
    </source>
</evidence>
<evidence type="ECO:0000313" key="16">
    <source>
        <dbReference type="Proteomes" id="UP001152320"/>
    </source>
</evidence>
<protein>
    <submittedName>
        <fullName evidence="15">Thrombospondin-4</fullName>
    </submittedName>
</protein>
<dbReference type="InterPro" id="IPR003367">
    <property type="entry name" value="Thrombospondin_3-like_rpt"/>
</dbReference>
<evidence type="ECO:0000259" key="13">
    <source>
        <dbReference type="PROSITE" id="PS50026"/>
    </source>
</evidence>
<dbReference type="InterPro" id="IPR028974">
    <property type="entry name" value="TSP_type-3_rpt"/>
</dbReference>
<evidence type="ECO:0000256" key="9">
    <source>
        <dbReference type="PROSITE-ProRule" id="PRU00076"/>
    </source>
</evidence>
<dbReference type="PROSITE" id="PS50026">
    <property type="entry name" value="EGF_3"/>
    <property type="match status" value="2"/>
</dbReference>
<dbReference type="GO" id="GO:0005509">
    <property type="term" value="F:calcium ion binding"/>
    <property type="evidence" value="ECO:0007669"/>
    <property type="project" value="UniProtKB-UniRule"/>
</dbReference>
<dbReference type="SMART" id="SM00179">
    <property type="entry name" value="EGF_CA"/>
    <property type="match status" value="2"/>
</dbReference>
<keyword evidence="2 9" id="KW-0245">EGF-like domain</keyword>
<feature type="domain" description="EGF-like" evidence="13">
    <location>
        <begin position="360"/>
        <end position="398"/>
    </location>
</feature>
<evidence type="ECO:0000256" key="11">
    <source>
        <dbReference type="SAM" id="MobiDB-lite"/>
    </source>
</evidence>
<evidence type="ECO:0000256" key="10">
    <source>
        <dbReference type="PROSITE-ProRule" id="PRU00634"/>
    </source>
</evidence>
<dbReference type="PROSITE" id="PS51236">
    <property type="entry name" value="TSP_CTER"/>
    <property type="match status" value="1"/>
</dbReference>
<feature type="repeat" description="TSP type-3" evidence="10">
    <location>
        <begin position="596"/>
        <end position="631"/>
    </location>
</feature>
<dbReference type="FunFam" id="2.60.120.200:FF:000002">
    <property type="entry name" value="Thrombospondin 3"/>
    <property type="match status" value="1"/>
</dbReference>
<evidence type="ECO:0000256" key="12">
    <source>
        <dbReference type="SAM" id="SignalP"/>
    </source>
</evidence>
<dbReference type="InterPro" id="IPR008859">
    <property type="entry name" value="Thrombospondin_C"/>
</dbReference>
<evidence type="ECO:0000256" key="6">
    <source>
        <dbReference type="ARBA" id="ARBA00022889"/>
    </source>
</evidence>
<accession>A0A9Q1BLP9</accession>
<dbReference type="Proteomes" id="UP001152320">
    <property type="component" value="Chromosome 14"/>
</dbReference>
<evidence type="ECO:0000256" key="1">
    <source>
        <dbReference type="ARBA" id="ARBA00009456"/>
    </source>
</evidence>
<proteinExistence type="inferred from homology"/>
<dbReference type="InterPro" id="IPR001881">
    <property type="entry name" value="EGF-like_Ca-bd_dom"/>
</dbReference>
<dbReference type="PANTHER" id="PTHR10199:SF100">
    <property type="entry name" value="THROMBOSPONDIN, ISOFORM A"/>
    <property type="match status" value="1"/>
</dbReference>
<feature type="domain" description="TSP C-terminal" evidence="14">
    <location>
        <begin position="767"/>
        <end position="981"/>
    </location>
</feature>
<dbReference type="InterPro" id="IPR000742">
    <property type="entry name" value="EGF"/>
</dbReference>
<dbReference type="InterPro" id="IPR048287">
    <property type="entry name" value="TSPN-like_N"/>
</dbReference>
<feature type="chain" id="PRO_5040431965" evidence="12">
    <location>
        <begin position="22"/>
        <end position="989"/>
    </location>
</feature>
<dbReference type="Gene3D" id="4.10.1080.10">
    <property type="entry name" value="TSP type-3 repeat"/>
    <property type="match status" value="2"/>
</dbReference>
<keyword evidence="7" id="KW-1015">Disulfide bond</keyword>
<evidence type="ECO:0000256" key="8">
    <source>
        <dbReference type="ARBA" id="ARBA00023180"/>
    </source>
</evidence>
<dbReference type="FunFam" id="4.10.1080.10:FF:000001">
    <property type="entry name" value="Thrombospondin 3"/>
    <property type="match status" value="1"/>
</dbReference>
<dbReference type="FunFam" id="2.10.25.10:FF:000027">
    <property type="entry name" value="Thrombospondin 3"/>
    <property type="match status" value="1"/>
</dbReference>
<dbReference type="InterPro" id="IPR017897">
    <property type="entry name" value="Thrombospondin_3_rpt"/>
</dbReference>
<evidence type="ECO:0000256" key="3">
    <source>
        <dbReference type="ARBA" id="ARBA00022729"/>
    </source>
</evidence>
<feature type="domain" description="EGF-like" evidence="13">
    <location>
        <begin position="414"/>
        <end position="452"/>
    </location>
</feature>
<comment type="caution">
    <text evidence="9">Lacks conserved residue(s) required for the propagation of feature annotation.</text>
</comment>
<gene>
    <name evidence="15" type="ORF">HOLleu_28190</name>
</gene>
<evidence type="ECO:0000313" key="15">
    <source>
        <dbReference type="EMBL" id="KAJ8028930.1"/>
    </source>
</evidence>
<comment type="caution">
    <text evidence="15">The sequence shown here is derived from an EMBL/GenBank/DDBJ whole genome shotgun (WGS) entry which is preliminary data.</text>
</comment>
<comment type="similarity">
    <text evidence="1">Belongs to the thrombospondin family.</text>
</comment>
<dbReference type="PROSITE" id="PS01186">
    <property type="entry name" value="EGF_2"/>
    <property type="match status" value="1"/>
</dbReference>
<dbReference type="AlphaFoldDB" id="A0A9Q1BLP9"/>
<dbReference type="Pfam" id="PF05735">
    <property type="entry name" value="TSP_C"/>
    <property type="match status" value="1"/>
</dbReference>
<dbReference type="FunFam" id="2.10.25.10:FF:000170">
    <property type="entry name" value="thrombospondin-3 isoform X1"/>
    <property type="match status" value="1"/>
</dbReference>
<dbReference type="GO" id="GO:0005576">
    <property type="term" value="C:extracellular region"/>
    <property type="evidence" value="ECO:0007669"/>
    <property type="project" value="InterPro"/>
</dbReference>
<feature type="repeat" description="TSP type-3" evidence="10">
    <location>
        <begin position="693"/>
        <end position="728"/>
    </location>
</feature>
<dbReference type="InterPro" id="IPR013320">
    <property type="entry name" value="ConA-like_dom_sf"/>
</dbReference>
<feature type="signal peptide" evidence="12">
    <location>
        <begin position="1"/>
        <end position="21"/>
    </location>
</feature>
<dbReference type="SMART" id="SM00210">
    <property type="entry name" value="TSPN"/>
    <property type="match status" value="1"/>
</dbReference>
<keyword evidence="4" id="KW-0677">Repeat</keyword>
<reference evidence="15" key="1">
    <citation type="submission" date="2021-10" db="EMBL/GenBank/DDBJ databases">
        <title>Tropical sea cucumber genome reveals ecological adaptation and Cuvierian tubules defense mechanism.</title>
        <authorList>
            <person name="Chen T."/>
        </authorList>
    </citation>
    <scope>NUCLEOTIDE SEQUENCE</scope>
    <source>
        <strain evidence="15">Nanhai2018</strain>
        <tissue evidence="15">Muscle</tissue>
    </source>
</reference>
<dbReference type="InterPro" id="IPR018097">
    <property type="entry name" value="EGF_Ca-bd_CS"/>
</dbReference>
<dbReference type="SUPFAM" id="SSF49899">
    <property type="entry name" value="Concanavalin A-like lectins/glucanases"/>
    <property type="match status" value="2"/>
</dbReference>
<evidence type="ECO:0000256" key="2">
    <source>
        <dbReference type="ARBA" id="ARBA00022536"/>
    </source>
</evidence>
<feature type="region of interest" description="Disordered" evidence="11">
    <location>
        <begin position="673"/>
        <end position="696"/>
    </location>
</feature>
<dbReference type="EMBL" id="JAIZAY010000014">
    <property type="protein sequence ID" value="KAJ8028930.1"/>
    <property type="molecule type" value="Genomic_DNA"/>
</dbReference>
<keyword evidence="6" id="KW-0130">Cell adhesion</keyword>
<dbReference type="SMART" id="SM00181">
    <property type="entry name" value="EGF"/>
    <property type="match status" value="4"/>
</dbReference>
<feature type="repeat" description="TSP type-3" evidence="10">
    <location>
        <begin position="532"/>
        <end position="567"/>
    </location>
</feature>
<organism evidence="15 16">
    <name type="scientific">Holothuria leucospilota</name>
    <name type="common">Black long sea cucumber</name>
    <name type="synonym">Mertensiothuria leucospilota</name>
    <dbReference type="NCBI Taxonomy" id="206669"/>
    <lineage>
        <taxon>Eukaryota</taxon>
        <taxon>Metazoa</taxon>
        <taxon>Echinodermata</taxon>
        <taxon>Eleutherozoa</taxon>
        <taxon>Echinozoa</taxon>
        <taxon>Holothuroidea</taxon>
        <taxon>Aspidochirotacea</taxon>
        <taxon>Aspidochirotida</taxon>
        <taxon>Holothuriidae</taxon>
        <taxon>Holothuria</taxon>
    </lineage>
</organism>
<dbReference type="CDD" id="cd00054">
    <property type="entry name" value="EGF_CA"/>
    <property type="match status" value="2"/>
</dbReference>
<evidence type="ECO:0000256" key="7">
    <source>
        <dbReference type="ARBA" id="ARBA00023157"/>
    </source>
</evidence>
<dbReference type="FunFam" id="2.10.25.10:FF:000025">
    <property type="entry name" value="Thrombospondin 3"/>
    <property type="match status" value="1"/>
</dbReference>
<name>A0A9Q1BLP9_HOLLE</name>
<keyword evidence="3 12" id="KW-0732">Signal</keyword>
<dbReference type="SUPFAM" id="SSF103647">
    <property type="entry name" value="TSP type-3 repeat"/>
    <property type="match status" value="3"/>
</dbReference>
<keyword evidence="8" id="KW-0325">Glycoprotein</keyword>
<evidence type="ECO:0000256" key="5">
    <source>
        <dbReference type="ARBA" id="ARBA00022837"/>
    </source>
</evidence>
<keyword evidence="16" id="KW-1185">Reference proteome</keyword>
<keyword evidence="5 10" id="KW-0106">Calcium</keyword>